<organism evidence="7">
    <name type="scientific">uncultured Poseidoniia archaeon</name>
    <dbReference type="NCBI Taxonomy" id="1697135"/>
    <lineage>
        <taxon>Archaea</taxon>
        <taxon>Methanobacteriati</taxon>
        <taxon>Thermoplasmatota</taxon>
        <taxon>Candidatus Poseidoniia</taxon>
        <taxon>environmental samples</taxon>
    </lineage>
</organism>
<feature type="domain" description="Thiolase C-terminal" evidence="6">
    <location>
        <begin position="276"/>
        <end position="347"/>
    </location>
</feature>
<dbReference type="AlphaFoldDB" id="A0A1B1TAT6"/>
<dbReference type="PANTHER" id="PTHR18919:SF107">
    <property type="entry name" value="ACETYL-COA ACETYLTRANSFERASE, CYTOSOLIC"/>
    <property type="match status" value="1"/>
</dbReference>
<dbReference type="PIRSF" id="PIRSF000429">
    <property type="entry name" value="Ac-CoA_Ac_transf"/>
    <property type="match status" value="1"/>
</dbReference>
<dbReference type="Pfam" id="PF02803">
    <property type="entry name" value="Thiolase_C"/>
    <property type="match status" value="1"/>
</dbReference>
<dbReference type="EMBL" id="KP211825">
    <property type="protein sequence ID" value="ANV79373.1"/>
    <property type="molecule type" value="Genomic_DNA"/>
</dbReference>
<dbReference type="GO" id="GO:0016747">
    <property type="term" value="F:acyltransferase activity, transferring groups other than amino-acyl groups"/>
    <property type="evidence" value="ECO:0007669"/>
    <property type="project" value="InterPro"/>
</dbReference>
<evidence type="ECO:0000259" key="6">
    <source>
        <dbReference type="Pfam" id="PF02803"/>
    </source>
</evidence>
<name>A0A1B1TAT6_9ARCH</name>
<dbReference type="InterPro" id="IPR016039">
    <property type="entry name" value="Thiolase-like"/>
</dbReference>
<dbReference type="NCBIfam" id="TIGR01930">
    <property type="entry name" value="AcCoA-C-Actrans"/>
    <property type="match status" value="1"/>
</dbReference>
<keyword evidence="3" id="KW-0414">Isoprene biosynthesis</keyword>
<dbReference type="SUPFAM" id="SSF53901">
    <property type="entry name" value="Thiolase-like"/>
    <property type="match status" value="2"/>
</dbReference>
<reference evidence="7" key="1">
    <citation type="submission" date="2014-11" db="EMBL/GenBank/DDBJ databases">
        <authorList>
            <person name="Zhu J."/>
            <person name="Qi W."/>
            <person name="Song R."/>
        </authorList>
    </citation>
    <scope>NUCLEOTIDE SEQUENCE</scope>
</reference>
<evidence type="ECO:0000256" key="1">
    <source>
        <dbReference type="ARBA" id="ARBA00010982"/>
    </source>
</evidence>
<dbReference type="InterPro" id="IPR002155">
    <property type="entry name" value="Thiolase"/>
</dbReference>
<protein>
    <submittedName>
        <fullName evidence="7">Acetyl-CoA C-acetyltransferase</fullName>
    </submittedName>
</protein>
<dbReference type="GO" id="GO:0008299">
    <property type="term" value="P:isoprenoid biosynthetic process"/>
    <property type="evidence" value="ECO:0007669"/>
    <property type="project" value="UniProtKB-KW"/>
</dbReference>
<evidence type="ECO:0000256" key="3">
    <source>
        <dbReference type="ARBA" id="ARBA00023229"/>
    </source>
</evidence>
<evidence type="ECO:0000256" key="4">
    <source>
        <dbReference type="ARBA" id="ARBA00023315"/>
    </source>
</evidence>
<reference evidence="7" key="2">
    <citation type="journal article" date="2015" name="ISME J.">
        <title>A new class of marine Euryarchaeota group II from the Mediterranean deep chlorophyll maximum.</title>
        <authorList>
            <person name="Martin-Cuadrado A.B."/>
            <person name="Garcia-Heredia I."/>
            <person name="Molto A.G."/>
            <person name="Lopez-Ubeda R."/>
            <person name="Kimes N."/>
            <person name="Lopez-Garcia P."/>
            <person name="Moreira D."/>
            <person name="Rodriguez-Valera F."/>
        </authorList>
    </citation>
    <scope>NUCLEOTIDE SEQUENCE</scope>
</reference>
<feature type="domain" description="Thiolase N-terminal" evidence="5">
    <location>
        <begin position="6"/>
        <end position="267"/>
    </location>
</feature>
<keyword evidence="4" id="KW-0012">Acyltransferase</keyword>
<comment type="similarity">
    <text evidence="1">Belongs to the thiolase-like superfamily. Thiolase family.</text>
</comment>
<proteinExistence type="inferred from homology"/>
<dbReference type="CDD" id="cd00751">
    <property type="entry name" value="thiolase"/>
    <property type="match status" value="1"/>
</dbReference>
<accession>A0A1B1TAT6</accession>
<evidence type="ECO:0000259" key="5">
    <source>
        <dbReference type="Pfam" id="PF00108"/>
    </source>
</evidence>
<sequence>MGESKVVICAVSRTPIGSFMGSFSSLSAVDLGVLAVKELCSRVGLDPASGIVDDFLFGQVLQAGCGQNPARQVALGSGLPVSTPATTINKVCGSSLEAAMLASNSIRAGHSKVVIAGGMESMSNAPQLLMGQRRGKKMGDSKLVDSMIHDGLWDVYNDIHMGNTGETVANVSGISRSNSDEFAVQSHHRAAKAWESGWFDWESFSVEVPQRRGDPIIVSKDEGVKPNTSIDILSKLRPVFNKEGQVTAGNASTLNDGASAVLLADEEFAKQQGWEIIAHVEDYCTSGVAPDQVMSAPIPAIKMLLERNSLDVLEVDVYEHNEAFASASCAVAKEVGIPNDRFNLHGGRR</sequence>
<evidence type="ECO:0000313" key="7">
    <source>
        <dbReference type="EMBL" id="ANV79373.1"/>
    </source>
</evidence>
<dbReference type="Pfam" id="PF00108">
    <property type="entry name" value="Thiolase_N"/>
    <property type="match status" value="1"/>
</dbReference>
<dbReference type="InterPro" id="IPR020617">
    <property type="entry name" value="Thiolase_C"/>
</dbReference>
<dbReference type="InterPro" id="IPR020616">
    <property type="entry name" value="Thiolase_N"/>
</dbReference>
<dbReference type="PANTHER" id="PTHR18919">
    <property type="entry name" value="ACETYL-COA C-ACYLTRANSFERASE"/>
    <property type="match status" value="1"/>
</dbReference>
<evidence type="ECO:0000256" key="2">
    <source>
        <dbReference type="ARBA" id="ARBA00022679"/>
    </source>
</evidence>
<keyword evidence="2 7" id="KW-0808">Transferase</keyword>
<dbReference type="Gene3D" id="3.40.47.10">
    <property type="match status" value="1"/>
</dbReference>